<comment type="caution">
    <text evidence="2">The sequence shown here is derived from an EMBL/GenBank/DDBJ whole genome shotgun (WGS) entry which is preliminary data.</text>
</comment>
<feature type="transmembrane region" description="Helical" evidence="1">
    <location>
        <begin position="13"/>
        <end position="32"/>
    </location>
</feature>
<organism evidence="2 3">
    <name type="scientific">Juglans regia</name>
    <name type="common">English walnut</name>
    <dbReference type="NCBI Taxonomy" id="51240"/>
    <lineage>
        <taxon>Eukaryota</taxon>
        <taxon>Viridiplantae</taxon>
        <taxon>Streptophyta</taxon>
        <taxon>Embryophyta</taxon>
        <taxon>Tracheophyta</taxon>
        <taxon>Spermatophyta</taxon>
        <taxon>Magnoliopsida</taxon>
        <taxon>eudicotyledons</taxon>
        <taxon>Gunneridae</taxon>
        <taxon>Pentapetalae</taxon>
        <taxon>rosids</taxon>
        <taxon>fabids</taxon>
        <taxon>Fagales</taxon>
        <taxon>Juglandaceae</taxon>
        <taxon>Juglans</taxon>
    </lineage>
</organism>
<evidence type="ECO:0000313" key="3">
    <source>
        <dbReference type="Proteomes" id="UP000619265"/>
    </source>
</evidence>
<keyword evidence="1" id="KW-0812">Transmembrane</keyword>
<dbReference type="Proteomes" id="UP000619265">
    <property type="component" value="Unassembled WGS sequence"/>
</dbReference>
<protein>
    <submittedName>
        <fullName evidence="2">Uncharacterized protein</fullName>
    </submittedName>
</protein>
<keyword evidence="1" id="KW-0472">Membrane</keyword>
<evidence type="ECO:0000256" key="1">
    <source>
        <dbReference type="SAM" id="Phobius"/>
    </source>
</evidence>
<reference evidence="2" key="1">
    <citation type="submission" date="2015-10" db="EMBL/GenBank/DDBJ databases">
        <authorList>
            <person name="Martinez-Garcia P.J."/>
            <person name="Crepeau M.W."/>
            <person name="Puiu D."/>
            <person name="Gonzalez-Ibeas D."/>
            <person name="Whalen J."/>
            <person name="Stevens K."/>
            <person name="Paul R."/>
            <person name="Butterfield T."/>
            <person name="Britton M."/>
            <person name="Reagan R."/>
            <person name="Chakraborty S."/>
            <person name="Walawage S.L."/>
            <person name="Vasquez-Gross H.A."/>
            <person name="Cardeno C."/>
            <person name="Famula R."/>
            <person name="Pratt K."/>
            <person name="Kuruganti S."/>
            <person name="Aradhya M.K."/>
            <person name="Leslie C.A."/>
            <person name="Dandekar A.M."/>
            <person name="Salzberg S.L."/>
            <person name="Wegrzyn J.L."/>
            <person name="Langley C.H."/>
            <person name="Neale D.B."/>
        </authorList>
    </citation>
    <scope>NUCLEOTIDE SEQUENCE</scope>
    <source>
        <tissue evidence="2">Leaves</tissue>
    </source>
</reference>
<sequence length="115" mass="13328">MFIDWSYMNWPDIFCFVELLYIIFLAFPCIHLDMVTPWKRHQGSWIEFGKRNVWVLKWVVSGTFADPAQDPDLQCLRVRKIRVKAQRDAVQAGAQAGAGARARAYPGEIRLQLIC</sequence>
<keyword evidence="1" id="KW-1133">Transmembrane helix</keyword>
<dbReference type="AlphaFoldDB" id="A0A833UIX5"/>
<gene>
    <name evidence="2" type="ORF">F2P56_018501</name>
</gene>
<proteinExistence type="predicted"/>
<accession>A0A833UIX5</accession>
<name>A0A833UIX5_JUGRE</name>
<dbReference type="Gramene" id="Jr08_12270_p3">
    <property type="protein sequence ID" value="cds.Jr08_12270_p3"/>
    <property type="gene ID" value="Jr08_12270"/>
</dbReference>
<dbReference type="EMBL" id="LIHL02000008">
    <property type="protein sequence ID" value="KAF5462499.1"/>
    <property type="molecule type" value="Genomic_DNA"/>
</dbReference>
<reference evidence="2" key="2">
    <citation type="submission" date="2020-03" db="EMBL/GenBank/DDBJ databases">
        <title>Walnut 2.0.</title>
        <authorList>
            <person name="Marrano A."/>
            <person name="Britton M."/>
            <person name="Zimin A.V."/>
            <person name="Zaini P.A."/>
            <person name="Workman R."/>
            <person name="Puiu D."/>
            <person name="Bianco L."/>
            <person name="Allen B.J."/>
            <person name="Troggio M."/>
            <person name="Leslie C.A."/>
            <person name="Timp W."/>
            <person name="Dendekar A."/>
            <person name="Salzberg S.L."/>
            <person name="Neale D.B."/>
        </authorList>
    </citation>
    <scope>NUCLEOTIDE SEQUENCE</scope>
    <source>
        <tissue evidence="2">Leaves</tissue>
    </source>
</reference>
<evidence type="ECO:0000313" key="2">
    <source>
        <dbReference type="EMBL" id="KAF5462499.1"/>
    </source>
</evidence>